<name>A0A5C5FVB4_9BASI</name>
<dbReference type="Gene3D" id="2.10.220.10">
    <property type="entry name" value="Hormone Receptor, Insulin-like Growth Factor Receptor 1, Chain A, domain 2"/>
    <property type="match status" value="1"/>
</dbReference>
<accession>A0A5C5FVB4</accession>
<evidence type="ECO:0000313" key="3">
    <source>
        <dbReference type="Proteomes" id="UP000311382"/>
    </source>
</evidence>
<organism evidence="2 3">
    <name type="scientific">Rhodotorula diobovata</name>
    <dbReference type="NCBI Taxonomy" id="5288"/>
    <lineage>
        <taxon>Eukaryota</taxon>
        <taxon>Fungi</taxon>
        <taxon>Dikarya</taxon>
        <taxon>Basidiomycota</taxon>
        <taxon>Pucciniomycotina</taxon>
        <taxon>Microbotryomycetes</taxon>
        <taxon>Sporidiobolales</taxon>
        <taxon>Sporidiobolaceae</taxon>
        <taxon>Rhodotorula</taxon>
    </lineage>
</organism>
<feature type="signal peptide" evidence="1">
    <location>
        <begin position="1"/>
        <end position="21"/>
    </location>
</feature>
<dbReference type="Proteomes" id="UP000311382">
    <property type="component" value="Unassembled WGS sequence"/>
</dbReference>
<dbReference type="InterPro" id="IPR009030">
    <property type="entry name" value="Growth_fac_rcpt_cys_sf"/>
</dbReference>
<proteinExistence type="predicted"/>
<dbReference type="SUPFAM" id="SSF57184">
    <property type="entry name" value="Growth factor receptor domain"/>
    <property type="match status" value="2"/>
</dbReference>
<evidence type="ECO:0000313" key="2">
    <source>
        <dbReference type="EMBL" id="TNY20142.1"/>
    </source>
</evidence>
<gene>
    <name evidence="2" type="ORF">DMC30DRAFT_398570</name>
</gene>
<dbReference type="AlphaFoldDB" id="A0A5C5FVB4"/>
<evidence type="ECO:0000256" key="1">
    <source>
        <dbReference type="SAM" id="SignalP"/>
    </source>
</evidence>
<dbReference type="EMBL" id="SOZI01000075">
    <property type="protein sequence ID" value="TNY20142.1"/>
    <property type="molecule type" value="Genomic_DNA"/>
</dbReference>
<protein>
    <submittedName>
        <fullName evidence="2">Uncharacterized protein</fullName>
    </submittedName>
</protein>
<dbReference type="OrthoDB" id="2519628at2759"/>
<feature type="chain" id="PRO_5022998242" evidence="1">
    <location>
        <begin position="22"/>
        <end position="452"/>
    </location>
</feature>
<comment type="caution">
    <text evidence="2">The sequence shown here is derived from an EMBL/GenBank/DDBJ whole genome shotgun (WGS) entry which is preliminary data.</text>
</comment>
<reference evidence="2 3" key="1">
    <citation type="submission" date="2019-03" db="EMBL/GenBank/DDBJ databases">
        <title>Rhodosporidium diobovatum UCD-FST 08-225 genome sequencing, assembly, and annotation.</title>
        <authorList>
            <person name="Fakankun I.U."/>
            <person name="Fristensky B."/>
            <person name="Levin D.B."/>
        </authorList>
    </citation>
    <scope>NUCLEOTIDE SEQUENCE [LARGE SCALE GENOMIC DNA]</scope>
    <source>
        <strain evidence="2 3">UCD-FST 08-225</strain>
    </source>
</reference>
<sequence length="452" mass="47475">MVSRLGCALVALAGFASLALAAPARSCASNQYLDSATGTCKSCPSSMFTCSSPTVALSCQRGRFLNADKKCVLATACPAGTFADANKNACTKCYHVLAKTCKDATQFGATSCVDGGCFSVNTCLYANRLVGGYYCPGNVLTPCIGDNVARCGADGQATSCKAGYNLSASKTCIKCVNGETFNSATGTCQTPCRTEATYDLDAKGRPTNIQRAQYYDTTSKTCVNCQDELAGRCDATGFSSTCLPQSFRDGGHCTGCRGDEEIRSGPGSSVQCYLSCPEAVTTDDPEQGPLTIDAPAQYWDRSTGLCATCADPHALSCYSANRATECLPEYPLVDGRCTGAPAVPTCERVGSLSASGVLTPGQRYDAASNTCVPCGESEISCTDGGAATRCYLDPLWEGRCVTFADGCCYAEYVEPTAEERAHGFTGTTTLYEDTKIYKCNSFNEGGQQMCWD</sequence>
<keyword evidence="1" id="KW-0732">Signal</keyword>
<keyword evidence="3" id="KW-1185">Reference proteome</keyword>